<protein>
    <submittedName>
        <fullName evidence="1">Uncharacterized protein</fullName>
    </submittedName>
</protein>
<comment type="caution">
    <text evidence="1">The sequence shown here is derived from an EMBL/GenBank/DDBJ whole genome shotgun (WGS) entry which is preliminary data.</text>
</comment>
<gene>
    <name evidence="1" type="ORF">T03_6921</name>
</gene>
<dbReference type="EMBL" id="JYDI01000110">
    <property type="protein sequence ID" value="KRY52171.1"/>
    <property type="molecule type" value="Genomic_DNA"/>
</dbReference>
<proteinExistence type="predicted"/>
<dbReference type="Proteomes" id="UP000054653">
    <property type="component" value="Unassembled WGS sequence"/>
</dbReference>
<organism evidence="1 2">
    <name type="scientific">Trichinella britovi</name>
    <name type="common">Parasitic roundworm</name>
    <dbReference type="NCBI Taxonomy" id="45882"/>
    <lineage>
        <taxon>Eukaryota</taxon>
        <taxon>Metazoa</taxon>
        <taxon>Ecdysozoa</taxon>
        <taxon>Nematoda</taxon>
        <taxon>Enoplea</taxon>
        <taxon>Dorylaimia</taxon>
        <taxon>Trichinellida</taxon>
        <taxon>Trichinellidae</taxon>
        <taxon>Trichinella</taxon>
    </lineage>
</organism>
<evidence type="ECO:0000313" key="1">
    <source>
        <dbReference type="EMBL" id="KRY52171.1"/>
    </source>
</evidence>
<dbReference type="AlphaFoldDB" id="A0A0V1CSE7"/>
<sequence length="96" mass="11114">MMHLFCSKLIFASHLTSFPESFHVFRCCVYSEIDSSCWAADRMVVSDVVCSMVLYPYLSSVYKLLGLRKAMIYMNEFGNVLFIFYREIANAVDEVI</sequence>
<accession>A0A0V1CSE7</accession>
<name>A0A0V1CSE7_TRIBR</name>
<reference evidence="1 2" key="1">
    <citation type="submission" date="2015-01" db="EMBL/GenBank/DDBJ databases">
        <title>Evolution of Trichinella species and genotypes.</title>
        <authorList>
            <person name="Korhonen P.K."/>
            <person name="Edoardo P."/>
            <person name="Giuseppe L.R."/>
            <person name="Gasser R.B."/>
        </authorList>
    </citation>
    <scope>NUCLEOTIDE SEQUENCE [LARGE SCALE GENOMIC DNA]</scope>
    <source>
        <strain evidence="1">ISS120</strain>
    </source>
</reference>
<evidence type="ECO:0000313" key="2">
    <source>
        <dbReference type="Proteomes" id="UP000054653"/>
    </source>
</evidence>
<keyword evidence="2" id="KW-1185">Reference proteome</keyword>